<comment type="similarity">
    <text evidence="2">Belongs to the sterol desaturase family.</text>
</comment>
<evidence type="ECO:0000256" key="4">
    <source>
        <dbReference type="ARBA" id="ARBA00022692"/>
    </source>
</evidence>
<feature type="transmembrane region" description="Helical" evidence="10">
    <location>
        <begin position="12"/>
        <end position="32"/>
    </location>
</feature>
<keyword evidence="7 10" id="KW-0472">Membrane</keyword>
<dbReference type="InterPro" id="IPR006694">
    <property type="entry name" value="Fatty_acid_hydroxylase"/>
</dbReference>
<evidence type="ECO:0000256" key="2">
    <source>
        <dbReference type="ARBA" id="ARBA00009324"/>
    </source>
</evidence>
<evidence type="ECO:0000313" key="12">
    <source>
        <dbReference type="EMBL" id="CAA2625824.1"/>
    </source>
</evidence>
<proteinExistence type="inferred from homology"/>
<evidence type="ECO:0000256" key="8">
    <source>
        <dbReference type="ARBA" id="ARBA00023239"/>
    </source>
</evidence>
<dbReference type="EMBL" id="CACRZD030000009">
    <property type="protein sequence ID" value="CAA6665169.1"/>
    <property type="molecule type" value="Genomic_DNA"/>
</dbReference>
<keyword evidence="4 10" id="KW-0812">Transmembrane</keyword>
<evidence type="ECO:0000256" key="10">
    <source>
        <dbReference type="SAM" id="Phobius"/>
    </source>
</evidence>
<dbReference type="InterPro" id="IPR050307">
    <property type="entry name" value="Sterol_Desaturase_Related"/>
</dbReference>
<keyword evidence="5" id="KW-0256">Endoplasmic reticulum</keyword>
<dbReference type="PANTHER" id="PTHR11863">
    <property type="entry name" value="STEROL DESATURASE"/>
    <property type="match status" value="1"/>
</dbReference>
<evidence type="ECO:0000313" key="13">
    <source>
        <dbReference type="Proteomes" id="UP001189122"/>
    </source>
</evidence>
<dbReference type="GO" id="GO:0016491">
    <property type="term" value="F:oxidoreductase activity"/>
    <property type="evidence" value="ECO:0007669"/>
    <property type="project" value="InterPro"/>
</dbReference>
<dbReference type="GO" id="GO:0005789">
    <property type="term" value="C:endoplasmic reticulum membrane"/>
    <property type="evidence" value="ECO:0007669"/>
    <property type="project" value="UniProtKB-SubCell"/>
</dbReference>
<gene>
    <name evidence="12" type="ORF">SI7747_09011558</name>
</gene>
<evidence type="ECO:0000256" key="6">
    <source>
        <dbReference type="ARBA" id="ARBA00022989"/>
    </source>
</evidence>
<organism evidence="12">
    <name type="scientific">Spirodela intermedia</name>
    <name type="common">Intermediate duckweed</name>
    <dbReference type="NCBI Taxonomy" id="51605"/>
    <lineage>
        <taxon>Eukaryota</taxon>
        <taxon>Viridiplantae</taxon>
        <taxon>Streptophyta</taxon>
        <taxon>Embryophyta</taxon>
        <taxon>Tracheophyta</taxon>
        <taxon>Spermatophyta</taxon>
        <taxon>Magnoliopsida</taxon>
        <taxon>Liliopsida</taxon>
        <taxon>Araceae</taxon>
        <taxon>Lemnoideae</taxon>
        <taxon>Spirodela</taxon>
    </lineage>
</organism>
<dbReference type="EMBL" id="LR743596">
    <property type="protein sequence ID" value="CAA2625824.1"/>
    <property type="molecule type" value="Genomic_DNA"/>
</dbReference>
<name>A0A7I8J529_SPIIN</name>
<dbReference type="GO" id="GO:0071771">
    <property type="term" value="F:aldehyde oxygenase (deformylating) activity"/>
    <property type="evidence" value="ECO:0007669"/>
    <property type="project" value="UniProtKB-EC"/>
</dbReference>
<protein>
    <recommendedName>
        <fullName evidence="3">aldehyde oxygenase (deformylating)</fullName>
        <ecNumber evidence="3">4.1.99.5</ecNumber>
    </recommendedName>
</protein>
<reference evidence="12 13" key="1">
    <citation type="submission" date="2019-12" db="EMBL/GenBank/DDBJ databases">
        <authorList>
            <person name="Scholz U."/>
            <person name="Mascher M."/>
            <person name="Fiebig A."/>
        </authorList>
    </citation>
    <scope>NUCLEOTIDE SEQUENCE</scope>
</reference>
<accession>A0A7I8J529</accession>
<sequence length="266" mass="30476">MVLITREDALVTFVPIVVYWVASGIYTILSSVEKYRLHPREEENSKNLVSRGQVIRGVILQQAVQATASLILFDTSDAEKSANQSYITVARQFFVAMVVFDTWQFLMHRLMHQNKFLYRTLHARHHLLVVPYAYGAQFNHPLDGLIIESMSAGLAYAISGMSQRAAIVFYSLSVLKAVDDHCGLYIPWNPIHIIFRNNAAYHDVHHQLAGAKYNHAQSFFVIWDQIFGTYMPYRLEKRADGGYGIVMGNKIRHSFLSIFSFRLTRT</sequence>
<evidence type="ECO:0000256" key="5">
    <source>
        <dbReference type="ARBA" id="ARBA00022824"/>
    </source>
</evidence>
<keyword evidence="6 10" id="KW-1133">Transmembrane helix</keyword>
<dbReference type="Proteomes" id="UP001189122">
    <property type="component" value="Unassembled WGS sequence"/>
</dbReference>
<comment type="subcellular location">
    <subcellularLocation>
        <location evidence="1">Endoplasmic reticulum membrane</location>
        <topology evidence="1">Multi-pass membrane protein</topology>
    </subcellularLocation>
</comment>
<dbReference type="Pfam" id="PF04116">
    <property type="entry name" value="FA_hydroxylase"/>
    <property type="match status" value="1"/>
</dbReference>
<evidence type="ECO:0000256" key="1">
    <source>
        <dbReference type="ARBA" id="ARBA00004477"/>
    </source>
</evidence>
<feature type="domain" description="Fatty acid hydroxylase" evidence="11">
    <location>
        <begin position="93"/>
        <end position="229"/>
    </location>
</feature>
<dbReference type="AlphaFoldDB" id="A0A7I8J529"/>
<dbReference type="GO" id="GO:0008610">
    <property type="term" value="P:lipid biosynthetic process"/>
    <property type="evidence" value="ECO:0007669"/>
    <property type="project" value="InterPro"/>
</dbReference>
<evidence type="ECO:0000256" key="9">
    <source>
        <dbReference type="ARBA" id="ARBA00047909"/>
    </source>
</evidence>
<evidence type="ECO:0000259" key="11">
    <source>
        <dbReference type="Pfam" id="PF04116"/>
    </source>
</evidence>
<evidence type="ECO:0000256" key="3">
    <source>
        <dbReference type="ARBA" id="ARBA00013146"/>
    </source>
</evidence>
<evidence type="ECO:0000256" key="7">
    <source>
        <dbReference type="ARBA" id="ARBA00023136"/>
    </source>
</evidence>
<keyword evidence="8" id="KW-0456">Lyase</keyword>
<comment type="catalytic activity">
    <reaction evidence="9">
        <text>a long-chain fatty aldehyde + 2 NADPH + O2 + H(+) = a long-chain alkane + formate + 2 NADP(+) + H2O</text>
        <dbReference type="Rhea" id="RHEA:21440"/>
        <dbReference type="ChEBI" id="CHEBI:15377"/>
        <dbReference type="ChEBI" id="CHEBI:15378"/>
        <dbReference type="ChEBI" id="CHEBI:15379"/>
        <dbReference type="ChEBI" id="CHEBI:15740"/>
        <dbReference type="ChEBI" id="CHEBI:17176"/>
        <dbReference type="ChEBI" id="CHEBI:57783"/>
        <dbReference type="ChEBI" id="CHEBI:58349"/>
        <dbReference type="ChEBI" id="CHEBI:83563"/>
        <dbReference type="EC" id="4.1.99.5"/>
    </reaction>
</comment>
<dbReference type="EC" id="4.1.99.5" evidence="3"/>
<keyword evidence="13" id="KW-1185">Reference proteome</keyword>
<dbReference type="GO" id="GO:0005506">
    <property type="term" value="F:iron ion binding"/>
    <property type="evidence" value="ECO:0007669"/>
    <property type="project" value="InterPro"/>
</dbReference>